<protein>
    <submittedName>
        <fullName evidence="1">EcsC family protein</fullName>
    </submittedName>
</protein>
<accession>A0A9X2D801</accession>
<organism evidence="1 2">
    <name type="scientific">Nocardioides bruguierae</name>
    <dbReference type="NCBI Taxonomy" id="2945102"/>
    <lineage>
        <taxon>Bacteria</taxon>
        <taxon>Bacillati</taxon>
        <taxon>Actinomycetota</taxon>
        <taxon>Actinomycetes</taxon>
        <taxon>Propionibacteriales</taxon>
        <taxon>Nocardioidaceae</taxon>
        <taxon>Nocardioides</taxon>
    </lineage>
</organism>
<dbReference type="InterPro" id="IPR024787">
    <property type="entry name" value="EcsC"/>
</dbReference>
<reference evidence="1" key="1">
    <citation type="submission" date="2022-05" db="EMBL/GenBank/DDBJ databases">
        <authorList>
            <person name="Tuo L."/>
        </authorList>
    </citation>
    <scope>NUCLEOTIDE SEQUENCE</scope>
    <source>
        <strain evidence="1">BSK12Z-4</strain>
    </source>
</reference>
<dbReference type="Proteomes" id="UP001139485">
    <property type="component" value="Unassembled WGS sequence"/>
</dbReference>
<dbReference type="AlphaFoldDB" id="A0A9X2D801"/>
<evidence type="ECO:0000313" key="1">
    <source>
        <dbReference type="EMBL" id="MCM0621058.1"/>
    </source>
</evidence>
<keyword evidence="2" id="KW-1185">Reference proteome</keyword>
<comment type="caution">
    <text evidence="1">The sequence shown here is derived from an EMBL/GenBank/DDBJ whole genome shotgun (WGS) entry which is preliminary data.</text>
</comment>
<name>A0A9X2D801_9ACTN</name>
<proteinExistence type="predicted"/>
<evidence type="ECO:0000313" key="2">
    <source>
        <dbReference type="Proteomes" id="UP001139485"/>
    </source>
</evidence>
<dbReference type="Pfam" id="PF12787">
    <property type="entry name" value="EcsC"/>
    <property type="match status" value="1"/>
</dbReference>
<sequence length="230" mass="24199">MSRSRSLVGAVGRRVAPKVTGVAPGLTSTFVRQALERAIAGVGPLPSAAAAASTALTEHGGDAEKAVRKITEDHTRYAGAQGFVTNIGGLVTSTVLVPANISGLALVQSRMLAVIAHLRGYDLEDLRTRNAILALLLGEDRVDDLVSDRTLPAPPMALATAPAHDRTLHEQLGTLVATELVERMVGKRAAVTIGRRVPFLGGVVGLGADGYSTWKVGRYAERELLVRRKA</sequence>
<gene>
    <name evidence="1" type="ORF">M8330_12230</name>
</gene>
<dbReference type="EMBL" id="JAMOIL010000013">
    <property type="protein sequence ID" value="MCM0621058.1"/>
    <property type="molecule type" value="Genomic_DNA"/>
</dbReference>
<dbReference type="RefSeq" id="WP_250055999.1">
    <property type="nucleotide sequence ID" value="NZ_JAMJPH010000027.1"/>
</dbReference>